<keyword evidence="1 2" id="KW-0238">DNA-binding</keyword>
<dbReference type="InterPro" id="IPR001647">
    <property type="entry name" value="HTH_TetR"/>
</dbReference>
<organism evidence="4 5">
    <name type="scientific">Novosphingobium aerophilum</name>
    <dbReference type="NCBI Taxonomy" id="2839843"/>
    <lineage>
        <taxon>Bacteria</taxon>
        <taxon>Pseudomonadati</taxon>
        <taxon>Pseudomonadota</taxon>
        <taxon>Alphaproteobacteria</taxon>
        <taxon>Sphingomonadales</taxon>
        <taxon>Sphingomonadaceae</taxon>
        <taxon>Novosphingobium</taxon>
    </lineage>
</organism>
<dbReference type="InterPro" id="IPR039536">
    <property type="entry name" value="TetR_C_Proteobacteria"/>
</dbReference>
<name>A0A7X1F6D4_9SPHN</name>
<dbReference type="Proteomes" id="UP000520156">
    <property type="component" value="Unassembled WGS sequence"/>
</dbReference>
<dbReference type="GO" id="GO:0000976">
    <property type="term" value="F:transcription cis-regulatory region binding"/>
    <property type="evidence" value="ECO:0007669"/>
    <property type="project" value="TreeGrafter"/>
</dbReference>
<proteinExistence type="predicted"/>
<dbReference type="AlphaFoldDB" id="A0A7X1F6D4"/>
<dbReference type="EMBL" id="JACLAU010000003">
    <property type="protein sequence ID" value="MBC2650909.1"/>
    <property type="molecule type" value="Genomic_DNA"/>
</dbReference>
<dbReference type="PRINTS" id="PR00455">
    <property type="entry name" value="HTHTETR"/>
</dbReference>
<evidence type="ECO:0000259" key="3">
    <source>
        <dbReference type="PROSITE" id="PS50977"/>
    </source>
</evidence>
<dbReference type="PROSITE" id="PS50977">
    <property type="entry name" value="HTH_TETR_2"/>
    <property type="match status" value="1"/>
</dbReference>
<keyword evidence="5" id="KW-1185">Reference proteome</keyword>
<evidence type="ECO:0000256" key="2">
    <source>
        <dbReference type="PROSITE-ProRule" id="PRU00335"/>
    </source>
</evidence>
<dbReference type="PANTHER" id="PTHR30055:SF146">
    <property type="entry name" value="HTH-TYPE TRANSCRIPTIONAL DUAL REGULATOR CECR"/>
    <property type="match status" value="1"/>
</dbReference>
<dbReference type="Pfam" id="PF00440">
    <property type="entry name" value="TetR_N"/>
    <property type="match status" value="1"/>
</dbReference>
<dbReference type="InterPro" id="IPR009057">
    <property type="entry name" value="Homeodomain-like_sf"/>
</dbReference>
<dbReference type="SUPFAM" id="SSF48498">
    <property type="entry name" value="Tetracyclin repressor-like, C-terminal domain"/>
    <property type="match status" value="1"/>
</dbReference>
<comment type="caution">
    <text evidence="4">The sequence shown here is derived from an EMBL/GenBank/DDBJ whole genome shotgun (WGS) entry which is preliminary data.</text>
</comment>
<gene>
    <name evidence="4" type="ORF">H7F49_04270</name>
</gene>
<accession>A0A7X1F6D4</accession>
<evidence type="ECO:0000313" key="4">
    <source>
        <dbReference type="EMBL" id="MBC2650909.1"/>
    </source>
</evidence>
<dbReference type="InterPro" id="IPR036271">
    <property type="entry name" value="Tet_transcr_reg_TetR-rel_C_sf"/>
</dbReference>
<dbReference type="InterPro" id="IPR050109">
    <property type="entry name" value="HTH-type_TetR-like_transc_reg"/>
</dbReference>
<protein>
    <submittedName>
        <fullName evidence="4">TetR/AcrR family transcriptional regulator</fullName>
    </submittedName>
</protein>
<evidence type="ECO:0000313" key="5">
    <source>
        <dbReference type="Proteomes" id="UP000520156"/>
    </source>
</evidence>
<feature type="DNA-binding region" description="H-T-H motif" evidence="2">
    <location>
        <begin position="44"/>
        <end position="63"/>
    </location>
</feature>
<sequence length="218" mass="23712">MSTEQHEPEQRQKGRPSVEEAARIDRLILSAARNILVAHGESASLNAVAKAAGLSRKTVYARYASKEALFLAAARSALVDTNPITFPPAATLEDRLYNYLVEVFRLISSDAALSFQRALVTNAHLLPQLRDAIREASANMIFQPLQDMLAEAFRNGELDAEDPQLVARIVFDTVVGQMTTQGHEAPGRGDPAILRAYAGLLARMVCRGLCPRAAGLMT</sequence>
<evidence type="ECO:0000256" key="1">
    <source>
        <dbReference type="ARBA" id="ARBA00023125"/>
    </source>
</evidence>
<dbReference type="PANTHER" id="PTHR30055">
    <property type="entry name" value="HTH-TYPE TRANSCRIPTIONAL REGULATOR RUTR"/>
    <property type="match status" value="1"/>
</dbReference>
<reference evidence="4 5" key="1">
    <citation type="submission" date="2020-08" db="EMBL/GenBank/DDBJ databases">
        <title>The genome sequence of Novosphingobium flavum 4Y4.</title>
        <authorList>
            <person name="Liu Y."/>
        </authorList>
    </citation>
    <scope>NUCLEOTIDE SEQUENCE [LARGE SCALE GENOMIC DNA]</scope>
    <source>
        <strain evidence="4 5">4Y4</strain>
    </source>
</reference>
<dbReference type="SUPFAM" id="SSF46689">
    <property type="entry name" value="Homeodomain-like"/>
    <property type="match status" value="1"/>
</dbReference>
<feature type="domain" description="HTH tetR-type" evidence="3">
    <location>
        <begin position="22"/>
        <end position="81"/>
    </location>
</feature>
<dbReference type="Pfam" id="PF14246">
    <property type="entry name" value="TetR_C_7"/>
    <property type="match status" value="1"/>
</dbReference>
<dbReference type="GO" id="GO:0003700">
    <property type="term" value="F:DNA-binding transcription factor activity"/>
    <property type="evidence" value="ECO:0007669"/>
    <property type="project" value="TreeGrafter"/>
</dbReference>
<dbReference type="Gene3D" id="1.10.357.10">
    <property type="entry name" value="Tetracycline Repressor, domain 2"/>
    <property type="match status" value="1"/>
</dbReference>
<dbReference type="RefSeq" id="WP_185682324.1">
    <property type="nucleotide sequence ID" value="NZ_JACLAU010000003.1"/>
</dbReference>